<gene>
    <name evidence="1" type="ORF">SERLADRAFT_404856</name>
</gene>
<dbReference type="Proteomes" id="UP000008064">
    <property type="component" value="Unassembled WGS sequence"/>
</dbReference>
<dbReference type="GeneID" id="18812519"/>
<protein>
    <submittedName>
        <fullName evidence="1">Uncharacterized protein</fullName>
    </submittedName>
</protein>
<name>F8NFN6_SERL9</name>
<reference evidence="1" key="1">
    <citation type="submission" date="2011-04" db="EMBL/GenBank/DDBJ databases">
        <title>Evolution of plant cell wall degrading machinery underlies the functional diversity of forest fungi.</title>
        <authorList>
            <consortium name="US DOE Joint Genome Institute (JGI-PGF)"/>
            <person name="Eastwood D.C."/>
            <person name="Floudas D."/>
            <person name="Binder M."/>
            <person name="Majcherczyk A."/>
            <person name="Schneider P."/>
            <person name="Aerts A."/>
            <person name="Asiegbu F.O."/>
            <person name="Baker S.E."/>
            <person name="Barry K."/>
            <person name="Bendiksby M."/>
            <person name="Blumentritt M."/>
            <person name="Coutinho P.M."/>
            <person name="Cullen D."/>
            <person name="Cullen D."/>
            <person name="Gathman A."/>
            <person name="Goodell B."/>
            <person name="Henrissat B."/>
            <person name="Ihrmark K."/>
            <person name="Kauserud H."/>
            <person name="Kohler A."/>
            <person name="LaButti K."/>
            <person name="Lapidus A."/>
            <person name="Lavin J.L."/>
            <person name="Lee Y.-H."/>
            <person name="Lindquist E."/>
            <person name="Lilly W."/>
            <person name="Lucas S."/>
            <person name="Morin E."/>
            <person name="Murat C."/>
            <person name="Oguiza J.A."/>
            <person name="Park J."/>
            <person name="Pisabarro A.G."/>
            <person name="Riley R."/>
            <person name="Rosling A."/>
            <person name="Salamov A."/>
            <person name="Schmidt O."/>
            <person name="Schmutz J."/>
            <person name="Skrede I."/>
            <person name="Stenlid J."/>
            <person name="Wiebenga A."/>
            <person name="Xie X."/>
            <person name="Kues U."/>
            <person name="Hibbett D.S."/>
            <person name="Hoffmeister D."/>
            <person name="Hogberg N."/>
            <person name="Martin F."/>
            <person name="Grigoriev I.V."/>
            <person name="Watkinson S.C."/>
        </authorList>
    </citation>
    <scope>NUCLEOTIDE SEQUENCE</scope>
    <source>
        <strain evidence="1">S7.9</strain>
    </source>
</reference>
<sequence>MNQTLPEIPVLFDNTNNYDIPTTQKSALLDGLYKAFPDSLHPLMTSSHFSNLVVPQAQAVHSDHLKKLCTCAANIFPDIPANYISNAQYKQKVPKNCLCGQTSLEKEGQSKNNTARQWGVTGATPGAIAGFCIKTAVLLAPDTQFSHDELGKILKINYVLIMGWNIPCIKSIVRNINYSIWGTAAGSLKDEIFDIDRILLALNVKEGETKAGENIALLINMAVSVTAELQPPTIVIDSEFVAGICDNAGAVAIDTMQPCSRGRRDRVVLGTARSSAK</sequence>
<accession>F8NFN6</accession>
<organism>
    <name type="scientific">Serpula lacrymans var. lacrymans (strain S7.9)</name>
    <name type="common">Dry rot fungus</name>
    <dbReference type="NCBI Taxonomy" id="578457"/>
    <lineage>
        <taxon>Eukaryota</taxon>
        <taxon>Fungi</taxon>
        <taxon>Dikarya</taxon>
        <taxon>Basidiomycota</taxon>
        <taxon>Agaricomycotina</taxon>
        <taxon>Agaricomycetes</taxon>
        <taxon>Agaricomycetidae</taxon>
        <taxon>Boletales</taxon>
        <taxon>Coniophorineae</taxon>
        <taxon>Serpulaceae</taxon>
        <taxon>Serpula</taxon>
    </lineage>
</organism>
<dbReference type="EMBL" id="GL945428">
    <property type="protein sequence ID" value="EGO30876.1"/>
    <property type="molecule type" value="Genomic_DNA"/>
</dbReference>
<dbReference type="OrthoDB" id="3231188at2759"/>
<dbReference type="KEGG" id="sla:SERLADRAFT_404856"/>
<dbReference type="RefSeq" id="XP_007312760.1">
    <property type="nucleotide sequence ID" value="XM_007312698.1"/>
</dbReference>
<dbReference type="HOGENOM" id="CLU_1005308_0_0_1"/>
<evidence type="ECO:0000313" key="1">
    <source>
        <dbReference type="EMBL" id="EGO30876.1"/>
    </source>
</evidence>
<dbReference type="AlphaFoldDB" id="F8NFN6"/>
<proteinExistence type="predicted"/>